<comment type="caution">
    <text evidence="2">The sequence shown here is derived from an EMBL/GenBank/DDBJ whole genome shotgun (WGS) entry which is preliminary data.</text>
</comment>
<dbReference type="Proteomes" id="UP001597318">
    <property type="component" value="Unassembled WGS sequence"/>
</dbReference>
<name>A0ABW5BZ87_9BACI</name>
<organism evidence="2 3">
    <name type="scientific">Metabacillus endolithicus</name>
    <dbReference type="NCBI Taxonomy" id="1535204"/>
    <lineage>
        <taxon>Bacteria</taxon>
        <taxon>Bacillati</taxon>
        <taxon>Bacillota</taxon>
        <taxon>Bacilli</taxon>
        <taxon>Bacillales</taxon>
        <taxon>Bacillaceae</taxon>
        <taxon>Metabacillus</taxon>
    </lineage>
</organism>
<feature type="region of interest" description="Disordered" evidence="1">
    <location>
        <begin position="1"/>
        <end position="33"/>
    </location>
</feature>
<keyword evidence="3" id="KW-1185">Reference proteome</keyword>
<evidence type="ECO:0000256" key="1">
    <source>
        <dbReference type="SAM" id="MobiDB-lite"/>
    </source>
</evidence>
<sequence>MEYNETFSEENSHDLDDQITKTDENKEKNTVSTDKFTQLMFGNRVPKRLQHSSFQEEEQENKKEDVNYFTLVGQIDDIMVSLENLKPVLKELSPIMDFFKKEK</sequence>
<gene>
    <name evidence="2" type="ORF">ACFSKK_16990</name>
</gene>
<evidence type="ECO:0000313" key="2">
    <source>
        <dbReference type="EMBL" id="MFD2215387.1"/>
    </source>
</evidence>
<dbReference type="EMBL" id="JBHUIK010000004">
    <property type="protein sequence ID" value="MFD2215387.1"/>
    <property type="molecule type" value="Genomic_DNA"/>
</dbReference>
<dbReference type="RefSeq" id="WP_247340004.1">
    <property type="nucleotide sequence ID" value="NZ_CP095550.1"/>
</dbReference>
<accession>A0ABW5BZ87</accession>
<reference evidence="3" key="1">
    <citation type="journal article" date="2019" name="Int. J. Syst. Evol. Microbiol.">
        <title>The Global Catalogue of Microorganisms (GCM) 10K type strain sequencing project: providing services to taxonomists for standard genome sequencing and annotation.</title>
        <authorList>
            <consortium name="The Broad Institute Genomics Platform"/>
            <consortium name="The Broad Institute Genome Sequencing Center for Infectious Disease"/>
            <person name="Wu L."/>
            <person name="Ma J."/>
        </authorList>
    </citation>
    <scope>NUCLEOTIDE SEQUENCE [LARGE SCALE GENOMIC DNA]</scope>
    <source>
        <strain evidence="3">CGMCC 1.15474</strain>
    </source>
</reference>
<feature type="compositionally biased region" description="Basic and acidic residues" evidence="1">
    <location>
        <begin position="10"/>
        <end position="29"/>
    </location>
</feature>
<evidence type="ECO:0000313" key="3">
    <source>
        <dbReference type="Proteomes" id="UP001597318"/>
    </source>
</evidence>
<protein>
    <submittedName>
        <fullName evidence="2">Uncharacterized protein</fullName>
    </submittedName>
</protein>
<proteinExistence type="predicted"/>